<evidence type="ECO:0000313" key="2">
    <source>
        <dbReference type="EMBL" id="MBK1706250.1"/>
    </source>
</evidence>
<keyword evidence="1" id="KW-0732">Signal</keyword>
<evidence type="ECO:0008006" key="4">
    <source>
        <dbReference type="Google" id="ProtNLM"/>
    </source>
</evidence>
<protein>
    <recommendedName>
        <fullName evidence="4">Hdr-like menaquinol oxidoreductase cytochrome c subunit</fullName>
    </recommendedName>
</protein>
<dbReference type="SUPFAM" id="SSF48695">
    <property type="entry name" value="Multiheme cytochromes"/>
    <property type="match status" value="1"/>
</dbReference>
<reference evidence="2" key="2">
    <citation type="journal article" date="2020" name="Microorganisms">
        <title>Osmotic Adaptation and Compatible Solute Biosynthesis of Phototrophic Bacteria as Revealed from Genome Analyses.</title>
        <authorList>
            <person name="Imhoff J.F."/>
            <person name="Rahn T."/>
            <person name="Kunzel S."/>
            <person name="Keller A."/>
            <person name="Neulinger S.C."/>
        </authorList>
    </citation>
    <scope>NUCLEOTIDE SEQUENCE</scope>
    <source>
        <strain evidence="2">DSM 11080</strain>
    </source>
</reference>
<feature type="signal peptide" evidence="1">
    <location>
        <begin position="1"/>
        <end position="22"/>
    </location>
</feature>
<dbReference type="InterPro" id="IPR036280">
    <property type="entry name" value="Multihaem_cyt_sf"/>
</dbReference>
<reference evidence="2" key="1">
    <citation type="submission" date="2017-08" db="EMBL/GenBank/DDBJ databases">
        <authorList>
            <person name="Imhoff J.F."/>
            <person name="Rahn T."/>
            <person name="Kuenzel S."/>
            <person name="Neulinger S.C."/>
        </authorList>
    </citation>
    <scope>NUCLEOTIDE SEQUENCE</scope>
    <source>
        <strain evidence="2">DSM 11080</strain>
    </source>
</reference>
<dbReference type="EMBL" id="NRSJ01000037">
    <property type="protein sequence ID" value="MBK1706250.1"/>
    <property type="molecule type" value="Genomic_DNA"/>
</dbReference>
<feature type="chain" id="PRO_5042551438" description="Hdr-like menaquinol oxidoreductase cytochrome c subunit" evidence="1">
    <location>
        <begin position="23"/>
        <end position="151"/>
    </location>
</feature>
<evidence type="ECO:0000313" key="3">
    <source>
        <dbReference type="Proteomes" id="UP001296776"/>
    </source>
</evidence>
<accession>A0AAJ0XBL7</accession>
<keyword evidence="3" id="KW-1185">Reference proteome</keyword>
<dbReference type="Gene3D" id="3.90.10.10">
    <property type="entry name" value="Cytochrome C3"/>
    <property type="match status" value="1"/>
</dbReference>
<name>A0AAJ0XBL7_9GAMM</name>
<proteinExistence type="predicted"/>
<evidence type="ECO:0000256" key="1">
    <source>
        <dbReference type="SAM" id="SignalP"/>
    </source>
</evidence>
<dbReference type="Proteomes" id="UP001296776">
    <property type="component" value="Unassembled WGS sequence"/>
</dbReference>
<organism evidence="2 3">
    <name type="scientific">Halochromatium glycolicum</name>
    <dbReference type="NCBI Taxonomy" id="85075"/>
    <lineage>
        <taxon>Bacteria</taxon>
        <taxon>Pseudomonadati</taxon>
        <taxon>Pseudomonadota</taxon>
        <taxon>Gammaproteobacteria</taxon>
        <taxon>Chromatiales</taxon>
        <taxon>Chromatiaceae</taxon>
        <taxon>Halochromatium</taxon>
    </lineage>
</organism>
<comment type="caution">
    <text evidence="2">The sequence shown here is derived from an EMBL/GenBank/DDBJ whole genome shotgun (WGS) entry which is preliminary data.</text>
</comment>
<sequence>MSKGVLLAFLSVALGLSAMAKAEEVGDFVQPSSKAAAVENCVEPTEYMRRNHFELIRHQRDETVYGGIRGAKHSLSGCVSCHVGYDRQGTPIEIDAEGQFCSSCHDYAAVEMNCFDCHATVPKGEAWNHEVAAAHAHPTGAAPLAATSAER</sequence>
<gene>
    <name evidence="2" type="ORF">CKO40_17265</name>
</gene>
<dbReference type="AlphaFoldDB" id="A0AAJ0XBL7"/>